<dbReference type="EMBL" id="BPLQ01012467">
    <property type="protein sequence ID" value="GIY65749.1"/>
    <property type="molecule type" value="Genomic_DNA"/>
</dbReference>
<dbReference type="AlphaFoldDB" id="A0AAV4V7T3"/>
<evidence type="ECO:0000313" key="1">
    <source>
        <dbReference type="EMBL" id="GIY65749.1"/>
    </source>
</evidence>
<dbReference type="Proteomes" id="UP001054837">
    <property type="component" value="Unassembled WGS sequence"/>
</dbReference>
<name>A0AAV4V7T3_9ARAC</name>
<evidence type="ECO:0000313" key="2">
    <source>
        <dbReference type="EMBL" id="GIY65772.1"/>
    </source>
</evidence>
<proteinExistence type="predicted"/>
<keyword evidence="3" id="KW-1185">Reference proteome</keyword>
<reference evidence="1 3" key="1">
    <citation type="submission" date="2021-06" db="EMBL/GenBank/DDBJ databases">
        <title>Caerostris darwini draft genome.</title>
        <authorList>
            <person name="Kono N."/>
            <person name="Arakawa K."/>
        </authorList>
    </citation>
    <scope>NUCLEOTIDE SEQUENCE [LARGE SCALE GENOMIC DNA]</scope>
</reference>
<comment type="caution">
    <text evidence="1">The sequence shown here is derived from an EMBL/GenBank/DDBJ whole genome shotgun (WGS) entry which is preliminary data.</text>
</comment>
<evidence type="ECO:0000313" key="3">
    <source>
        <dbReference type="Proteomes" id="UP001054837"/>
    </source>
</evidence>
<accession>A0AAV4V7T3</accession>
<sequence>MKSSAAENGDFSFNSFLKTCWLQTNEWEGDARDFQLLWSTGEFCGCPGAVVCFRPGGVVLSVLPDNCLLMTRESSTNPVNAGGAPVLKGSRGTG</sequence>
<organism evidence="1 3">
    <name type="scientific">Caerostris darwini</name>
    <dbReference type="NCBI Taxonomy" id="1538125"/>
    <lineage>
        <taxon>Eukaryota</taxon>
        <taxon>Metazoa</taxon>
        <taxon>Ecdysozoa</taxon>
        <taxon>Arthropoda</taxon>
        <taxon>Chelicerata</taxon>
        <taxon>Arachnida</taxon>
        <taxon>Araneae</taxon>
        <taxon>Araneomorphae</taxon>
        <taxon>Entelegynae</taxon>
        <taxon>Araneoidea</taxon>
        <taxon>Araneidae</taxon>
        <taxon>Caerostris</taxon>
    </lineage>
</organism>
<gene>
    <name evidence="1" type="ORF">CDAR_188361</name>
    <name evidence="2" type="ORF">CDAR_188491</name>
</gene>
<dbReference type="EMBL" id="BPLQ01012467">
    <property type="protein sequence ID" value="GIY65772.1"/>
    <property type="molecule type" value="Genomic_DNA"/>
</dbReference>
<protein>
    <submittedName>
        <fullName evidence="1">Uncharacterized protein</fullName>
    </submittedName>
</protein>